<reference evidence="5" key="1">
    <citation type="journal article" date="2019" name="Int. J. Syst. Evol. Microbiol.">
        <title>The Global Catalogue of Microorganisms (GCM) 10K type strain sequencing project: providing services to taxonomists for standard genome sequencing and annotation.</title>
        <authorList>
            <consortium name="The Broad Institute Genomics Platform"/>
            <consortium name="The Broad Institute Genome Sequencing Center for Infectious Disease"/>
            <person name="Wu L."/>
            <person name="Ma J."/>
        </authorList>
    </citation>
    <scope>NUCLEOTIDE SEQUENCE [LARGE SCALE GENOMIC DNA]</scope>
    <source>
        <strain evidence="5">JCM 18542</strain>
    </source>
</reference>
<keyword evidence="2" id="KW-0812">Transmembrane</keyword>
<feature type="compositionally biased region" description="Low complexity" evidence="1">
    <location>
        <begin position="278"/>
        <end position="287"/>
    </location>
</feature>
<comment type="caution">
    <text evidence="4">The sequence shown here is derived from an EMBL/GenBank/DDBJ whole genome shotgun (WGS) entry which is preliminary data.</text>
</comment>
<evidence type="ECO:0000313" key="4">
    <source>
        <dbReference type="EMBL" id="GAA4818561.1"/>
    </source>
</evidence>
<dbReference type="RefSeq" id="WP_242474528.1">
    <property type="nucleotide sequence ID" value="NZ_BAABKQ010000001.1"/>
</dbReference>
<feature type="region of interest" description="Disordered" evidence="1">
    <location>
        <begin position="270"/>
        <end position="301"/>
    </location>
</feature>
<dbReference type="InterPro" id="IPR003583">
    <property type="entry name" value="Hlx-hairpin-Hlx_DNA-bd_motif"/>
</dbReference>
<dbReference type="InterPro" id="IPR004509">
    <property type="entry name" value="Competence_ComEA_HhH"/>
</dbReference>
<proteinExistence type="predicted"/>
<dbReference type="Gene3D" id="1.10.150.320">
    <property type="entry name" value="Photosystem II 12 kDa extrinsic protein"/>
    <property type="match status" value="1"/>
</dbReference>
<dbReference type="Pfam" id="PF12836">
    <property type="entry name" value="HHH_3"/>
    <property type="match status" value="1"/>
</dbReference>
<feature type="region of interest" description="Disordered" evidence="1">
    <location>
        <begin position="157"/>
        <end position="196"/>
    </location>
</feature>
<evidence type="ECO:0000256" key="1">
    <source>
        <dbReference type="SAM" id="MobiDB-lite"/>
    </source>
</evidence>
<dbReference type="Proteomes" id="UP001500839">
    <property type="component" value="Unassembled WGS sequence"/>
</dbReference>
<feature type="region of interest" description="Disordered" evidence="1">
    <location>
        <begin position="1"/>
        <end position="61"/>
    </location>
</feature>
<feature type="compositionally biased region" description="Polar residues" evidence="1">
    <location>
        <begin position="1"/>
        <end position="10"/>
    </location>
</feature>
<dbReference type="SMART" id="SM00278">
    <property type="entry name" value="HhH1"/>
    <property type="match status" value="2"/>
</dbReference>
<organism evidence="4 5">
    <name type="scientific">Tomitella cavernea</name>
    <dbReference type="NCBI Taxonomy" id="1387982"/>
    <lineage>
        <taxon>Bacteria</taxon>
        <taxon>Bacillati</taxon>
        <taxon>Actinomycetota</taxon>
        <taxon>Actinomycetes</taxon>
        <taxon>Mycobacteriales</taxon>
        <taxon>Tomitella</taxon>
    </lineage>
</organism>
<keyword evidence="2" id="KW-1133">Transmembrane helix</keyword>
<keyword evidence="5" id="KW-1185">Reference proteome</keyword>
<dbReference type="InterPro" id="IPR051675">
    <property type="entry name" value="Endo/Exo/Phosphatase_dom_1"/>
</dbReference>
<dbReference type="NCBIfam" id="TIGR00426">
    <property type="entry name" value="competence protein ComEA helix-hairpin-helix repeat region"/>
    <property type="match status" value="1"/>
</dbReference>
<dbReference type="InterPro" id="IPR019554">
    <property type="entry name" value="Soluble_ligand-bd"/>
</dbReference>
<dbReference type="EMBL" id="BAABKQ010000001">
    <property type="protein sequence ID" value="GAA4818561.1"/>
    <property type="molecule type" value="Genomic_DNA"/>
</dbReference>
<evidence type="ECO:0000256" key="2">
    <source>
        <dbReference type="SAM" id="Phobius"/>
    </source>
</evidence>
<name>A0ABP9CYW4_9ACTN</name>
<dbReference type="SUPFAM" id="SSF47781">
    <property type="entry name" value="RuvA domain 2-like"/>
    <property type="match status" value="1"/>
</dbReference>
<feature type="compositionally biased region" description="Low complexity" evidence="1">
    <location>
        <begin position="39"/>
        <end position="55"/>
    </location>
</feature>
<evidence type="ECO:0000259" key="3">
    <source>
        <dbReference type="SMART" id="SM00278"/>
    </source>
</evidence>
<dbReference type="PANTHER" id="PTHR21180:SF32">
    <property type="entry name" value="ENDONUCLEASE_EXONUCLEASE_PHOSPHATASE FAMILY DOMAIN-CONTAINING PROTEIN 1"/>
    <property type="match status" value="1"/>
</dbReference>
<dbReference type="PANTHER" id="PTHR21180">
    <property type="entry name" value="ENDONUCLEASE/EXONUCLEASE/PHOSPHATASE FAMILY DOMAIN-CONTAINING PROTEIN 1"/>
    <property type="match status" value="1"/>
</dbReference>
<sequence>MRTSTSSQPSMDRLFGVAAGGAGAPRPAWLDSDRREDLGPGPAGVDPAGVDPSGADVGGADVGGMDVADADAVDVYAGRPQSSPVRANVATRTGLQERVAARVPDRWRGTRFAVGRRGAVVLAVVGLLATAAAGVGVLRDRPVAVPVPEVASATVALDGADPAGGGEAGGTASARAESSAGAPAASVPGKTAAPGERAAAVPEEIVVSVQGLVHHGGLVRLERGARVADALNAAGGPTEGADLLSLNLAQRLADGDQVLVGVAPEDGGAPRLGSATIPAGSAAASGGSPSGSGSGAAAGAPVDLNTADRSALEALPGVGPVTAESILQWRAQNGRFASVDQLTEVRGIGPATLDRLRDAVTV</sequence>
<feature type="compositionally biased region" description="Low complexity" evidence="1">
    <location>
        <begin position="170"/>
        <end position="186"/>
    </location>
</feature>
<protein>
    <recommendedName>
        <fullName evidence="3">Helix-hairpin-helix DNA-binding motif class 1 domain-containing protein</fullName>
    </recommendedName>
</protein>
<evidence type="ECO:0000313" key="5">
    <source>
        <dbReference type="Proteomes" id="UP001500839"/>
    </source>
</evidence>
<accession>A0ABP9CYW4</accession>
<feature type="domain" description="Helix-hairpin-helix DNA-binding motif class 1" evidence="3">
    <location>
        <begin position="340"/>
        <end position="359"/>
    </location>
</feature>
<feature type="domain" description="Helix-hairpin-helix DNA-binding motif class 1" evidence="3">
    <location>
        <begin position="310"/>
        <end position="329"/>
    </location>
</feature>
<gene>
    <name evidence="4" type="ORF">GCM10023353_27210</name>
</gene>
<keyword evidence="2" id="KW-0472">Membrane</keyword>
<dbReference type="InterPro" id="IPR010994">
    <property type="entry name" value="RuvA_2-like"/>
</dbReference>
<feature type="transmembrane region" description="Helical" evidence="2">
    <location>
        <begin position="118"/>
        <end position="138"/>
    </location>
</feature>
<dbReference type="Pfam" id="PF10531">
    <property type="entry name" value="SLBB"/>
    <property type="match status" value="1"/>
</dbReference>